<keyword evidence="1" id="KW-0328">Glycosyltransferase</keyword>
<evidence type="ECO:0000313" key="5">
    <source>
        <dbReference type="Proteomes" id="UP000260814"/>
    </source>
</evidence>
<protein>
    <submittedName>
        <fullName evidence="4">Glycosyltransferase family 2 protein</fullName>
    </submittedName>
</protein>
<reference evidence="4 5" key="1">
    <citation type="submission" date="2018-08" db="EMBL/GenBank/DDBJ databases">
        <title>A genome reference for cultivated species of the human gut microbiota.</title>
        <authorList>
            <person name="Zou Y."/>
            <person name="Xue W."/>
            <person name="Luo G."/>
        </authorList>
    </citation>
    <scope>NUCLEOTIDE SEQUENCE [LARGE SCALE GENOMIC DNA]</scope>
    <source>
        <strain evidence="4 5">OM06-2</strain>
    </source>
</reference>
<dbReference type="GO" id="GO:0016758">
    <property type="term" value="F:hexosyltransferase activity"/>
    <property type="evidence" value="ECO:0007669"/>
    <property type="project" value="UniProtKB-ARBA"/>
</dbReference>
<dbReference type="InterPro" id="IPR001173">
    <property type="entry name" value="Glyco_trans_2-like"/>
</dbReference>
<evidence type="ECO:0000259" key="3">
    <source>
        <dbReference type="Pfam" id="PF00535"/>
    </source>
</evidence>
<dbReference type="AlphaFoldDB" id="A0A3E4Z9N6"/>
<feature type="domain" description="Glycosyltransferase 2-like" evidence="3">
    <location>
        <begin position="7"/>
        <end position="133"/>
    </location>
</feature>
<dbReference type="EMBL" id="QSTW01000006">
    <property type="protein sequence ID" value="RGM91775.1"/>
    <property type="molecule type" value="Genomic_DNA"/>
</dbReference>
<evidence type="ECO:0000256" key="1">
    <source>
        <dbReference type="ARBA" id="ARBA00022676"/>
    </source>
</evidence>
<dbReference type="InterPro" id="IPR029044">
    <property type="entry name" value="Nucleotide-diphossugar_trans"/>
</dbReference>
<dbReference type="Pfam" id="PF00535">
    <property type="entry name" value="Glycos_transf_2"/>
    <property type="match status" value="1"/>
</dbReference>
<sequence length="328" mass="38002">MKSPAITVIVPVYNQEHLLKRCVNSILNQDYTDFELILINDGSTDSSSQICDKYASKDSRIRVIHQPNSGVSLARQKGLDCASGEWILFIDSDDYVEPCAFTKISSYLNKSDIIIFNFYVLNNQGRTERKQKLCGNLIDSMYSGNVFGALFNKVIRKAIIDQTQVTFRYNLSFCEDMCFLSELCTKYAFPLQIVHLNIPLYTYDTNTVSLTRPTKFTQKQIDEYRKYITIISRILSTHPQLEQFTLPNKIEVKLGLLQINCSYKVYKQNYPETYILIQKHNAIACRFISPKRQKLLKWAQERPGFYIAKLILKILLLKSTLKKLYSNK</sequence>
<name>A0A3E4Z9N6_9BACT</name>
<dbReference type="Proteomes" id="UP000260814">
    <property type="component" value="Unassembled WGS sequence"/>
</dbReference>
<keyword evidence="2 4" id="KW-0808">Transferase</keyword>
<dbReference type="PANTHER" id="PTHR22916:SF51">
    <property type="entry name" value="GLYCOSYLTRANSFERASE EPSH-RELATED"/>
    <property type="match status" value="1"/>
</dbReference>
<dbReference type="Gene3D" id="3.90.550.10">
    <property type="entry name" value="Spore Coat Polysaccharide Biosynthesis Protein SpsA, Chain A"/>
    <property type="match status" value="1"/>
</dbReference>
<comment type="caution">
    <text evidence="4">The sequence shown here is derived from an EMBL/GenBank/DDBJ whole genome shotgun (WGS) entry which is preliminary data.</text>
</comment>
<organism evidence="4 5">
    <name type="scientific">Phocaeicola plebeius</name>
    <dbReference type="NCBI Taxonomy" id="310297"/>
    <lineage>
        <taxon>Bacteria</taxon>
        <taxon>Pseudomonadati</taxon>
        <taxon>Bacteroidota</taxon>
        <taxon>Bacteroidia</taxon>
        <taxon>Bacteroidales</taxon>
        <taxon>Bacteroidaceae</taxon>
        <taxon>Phocaeicola</taxon>
    </lineage>
</organism>
<gene>
    <name evidence="4" type="ORF">DXB87_06865</name>
</gene>
<dbReference type="SUPFAM" id="SSF53448">
    <property type="entry name" value="Nucleotide-diphospho-sugar transferases"/>
    <property type="match status" value="1"/>
</dbReference>
<evidence type="ECO:0000313" key="4">
    <source>
        <dbReference type="EMBL" id="RGM91775.1"/>
    </source>
</evidence>
<dbReference type="RefSeq" id="WP_117701637.1">
    <property type="nucleotide sequence ID" value="NZ_DBFVRS010000016.1"/>
</dbReference>
<accession>A0A3E4Z9N6</accession>
<evidence type="ECO:0000256" key="2">
    <source>
        <dbReference type="ARBA" id="ARBA00022679"/>
    </source>
</evidence>
<dbReference type="PANTHER" id="PTHR22916">
    <property type="entry name" value="GLYCOSYLTRANSFERASE"/>
    <property type="match status" value="1"/>
</dbReference>
<proteinExistence type="predicted"/>
<dbReference type="CDD" id="cd00761">
    <property type="entry name" value="Glyco_tranf_GTA_type"/>
    <property type="match status" value="1"/>
</dbReference>